<feature type="region of interest" description="Disordered" evidence="1">
    <location>
        <begin position="1"/>
        <end position="33"/>
    </location>
</feature>
<proteinExistence type="predicted"/>
<comment type="caution">
    <text evidence="2">The sequence shown here is derived from an EMBL/GenBank/DDBJ whole genome shotgun (WGS) entry which is preliminary data.</text>
</comment>
<organism evidence="2 3">
    <name type="scientific">Rhizophagus irregularis</name>
    <dbReference type="NCBI Taxonomy" id="588596"/>
    <lineage>
        <taxon>Eukaryota</taxon>
        <taxon>Fungi</taxon>
        <taxon>Fungi incertae sedis</taxon>
        <taxon>Mucoromycota</taxon>
        <taxon>Glomeromycotina</taxon>
        <taxon>Glomeromycetes</taxon>
        <taxon>Glomerales</taxon>
        <taxon>Glomeraceae</taxon>
        <taxon>Rhizophagus</taxon>
    </lineage>
</organism>
<feature type="compositionally biased region" description="Polar residues" evidence="1">
    <location>
        <begin position="9"/>
        <end position="18"/>
    </location>
</feature>
<evidence type="ECO:0000313" key="2">
    <source>
        <dbReference type="EMBL" id="PKY63164.1"/>
    </source>
</evidence>
<dbReference type="Proteomes" id="UP000234323">
    <property type="component" value="Unassembled WGS sequence"/>
</dbReference>
<sequence>MARGRITKGASSVVTRNTRSARGRERKNKSFEHEEISDDLIRTPLESINNNLNQDNPENTSYFANQELNNMDQTSILTNTPIQSHFITDENEDRLPTFNTRSIPKSQYFDNPNKKFNPDRPFSLRVDPEFSVMDSSFAMIDRDLENPELLS</sequence>
<dbReference type="AlphaFoldDB" id="A0A2I1HW92"/>
<feature type="non-terminal residue" evidence="2">
    <location>
        <position position="151"/>
    </location>
</feature>
<dbReference type="EMBL" id="LLXI01009212">
    <property type="protein sequence ID" value="PKY63164.1"/>
    <property type="molecule type" value="Genomic_DNA"/>
</dbReference>
<evidence type="ECO:0000256" key="1">
    <source>
        <dbReference type="SAM" id="MobiDB-lite"/>
    </source>
</evidence>
<protein>
    <submittedName>
        <fullName evidence="2">Uncharacterized protein</fullName>
    </submittedName>
</protein>
<reference evidence="2 3" key="1">
    <citation type="submission" date="2015-10" db="EMBL/GenBank/DDBJ databases">
        <title>Genome analyses suggest a sexual origin of heterokaryosis in a supposedly ancient asexual fungus.</title>
        <authorList>
            <person name="Ropars J."/>
            <person name="Sedzielewska K."/>
            <person name="Noel J."/>
            <person name="Charron P."/>
            <person name="Farinelli L."/>
            <person name="Marton T."/>
            <person name="Kruger M."/>
            <person name="Pelin A."/>
            <person name="Brachmann A."/>
            <person name="Corradi N."/>
        </authorList>
    </citation>
    <scope>NUCLEOTIDE SEQUENCE [LARGE SCALE GENOMIC DNA]</scope>
    <source>
        <strain evidence="2 3">A4</strain>
    </source>
</reference>
<name>A0A2I1HW92_9GLOM</name>
<keyword evidence="3" id="KW-1185">Reference proteome</keyword>
<gene>
    <name evidence="2" type="ORF">RhiirA4_531327</name>
</gene>
<evidence type="ECO:0000313" key="3">
    <source>
        <dbReference type="Proteomes" id="UP000234323"/>
    </source>
</evidence>
<accession>A0A2I1HW92</accession>